<dbReference type="InterPro" id="IPR052973">
    <property type="entry name" value="Fungal_sec-metab_reg_TF"/>
</dbReference>
<evidence type="ECO:0000256" key="2">
    <source>
        <dbReference type="SAM" id="MobiDB-lite"/>
    </source>
</evidence>
<accession>A0AAN6H960</accession>
<dbReference type="Proteomes" id="UP001175353">
    <property type="component" value="Unassembled WGS sequence"/>
</dbReference>
<evidence type="ECO:0000313" key="4">
    <source>
        <dbReference type="EMBL" id="KAK0961921.1"/>
    </source>
</evidence>
<dbReference type="EMBL" id="JAUJLE010000303">
    <property type="protein sequence ID" value="KAK0961921.1"/>
    <property type="molecule type" value="Genomic_DNA"/>
</dbReference>
<reference evidence="4" key="1">
    <citation type="submission" date="2023-06" db="EMBL/GenBank/DDBJ databases">
        <title>Black Yeasts Isolated from many extreme environments.</title>
        <authorList>
            <person name="Coleine C."/>
            <person name="Stajich J.E."/>
            <person name="Selbmann L."/>
        </authorList>
    </citation>
    <scope>NUCLEOTIDE SEQUENCE</scope>
    <source>
        <strain evidence="4">CCFEE 5200</strain>
    </source>
</reference>
<evidence type="ECO:0000256" key="1">
    <source>
        <dbReference type="ARBA" id="ARBA00023242"/>
    </source>
</evidence>
<dbReference type="GO" id="GO:0008270">
    <property type="term" value="F:zinc ion binding"/>
    <property type="evidence" value="ECO:0007669"/>
    <property type="project" value="InterPro"/>
</dbReference>
<dbReference type="InterPro" id="IPR001138">
    <property type="entry name" value="Zn2Cys6_DnaBD"/>
</dbReference>
<dbReference type="PROSITE" id="PS50048">
    <property type="entry name" value="ZN2_CY6_FUNGAL_2"/>
    <property type="match status" value="1"/>
</dbReference>
<evidence type="ECO:0000313" key="5">
    <source>
        <dbReference type="Proteomes" id="UP001175353"/>
    </source>
</evidence>
<dbReference type="CDD" id="cd00067">
    <property type="entry name" value="GAL4"/>
    <property type="match status" value="1"/>
</dbReference>
<evidence type="ECO:0000259" key="3">
    <source>
        <dbReference type="PROSITE" id="PS50048"/>
    </source>
</evidence>
<protein>
    <recommendedName>
        <fullName evidence="3">Zn(2)-C6 fungal-type domain-containing protein</fullName>
    </recommendedName>
</protein>
<dbReference type="PANTHER" id="PTHR35392">
    <property type="entry name" value="ZN(II)2CYS6 TRANSCRIPTION FACTOR (EUROFUNG)-RELATED-RELATED"/>
    <property type="match status" value="1"/>
</dbReference>
<feature type="region of interest" description="Disordered" evidence="2">
    <location>
        <begin position="1"/>
        <end position="20"/>
    </location>
</feature>
<dbReference type="SUPFAM" id="SSF57701">
    <property type="entry name" value="Zn2/Cys6 DNA-binding domain"/>
    <property type="match status" value="1"/>
</dbReference>
<gene>
    <name evidence="4" type="ORF">LTR91_019698</name>
</gene>
<feature type="domain" description="Zn(2)-C6 fungal-type" evidence="3">
    <location>
        <begin position="321"/>
        <end position="358"/>
    </location>
</feature>
<dbReference type="GO" id="GO:0000981">
    <property type="term" value="F:DNA-binding transcription factor activity, RNA polymerase II-specific"/>
    <property type="evidence" value="ECO:0007669"/>
    <property type="project" value="InterPro"/>
</dbReference>
<dbReference type="AlphaFoldDB" id="A0AAN6H960"/>
<organism evidence="4 5">
    <name type="scientific">Friedmanniomyces endolithicus</name>
    <dbReference type="NCBI Taxonomy" id="329885"/>
    <lineage>
        <taxon>Eukaryota</taxon>
        <taxon>Fungi</taxon>
        <taxon>Dikarya</taxon>
        <taxon>Ascomycota</taxon>
        <taxon>Pezizomycotina</taxon>
        <taxon>Dothideomycetes</taxon>
        <taxon>Dothideomycetidae</taxon>
        <taxon>Mycosphaerellales</taxon>
        <taxon>Teratosphaeriaceae</taxon>
        <taxon>Friedmanniomyces</taxon>
    </lineage>
</organism>
<dbReference type="InterPro" id="IPR036864">
    <property type="entry name" value="Zn2-C6_fun-type_DNA-bd_sf"/>
</dbReference>
<proteinExistence type="predicted"/>
<comment type="caution">
    <text evidence="4">The sequence shown here is derived from an EMBL/GenBank/DDBJ whole genome shotgun (WGS) entry which is preliminary data.</text>
</comment>
<keyword evidence="5" id="KW-1185">Reference proteome</keyword>
<sequence length="519" mass="56417">MDQHNLALAEPYQTRGSDASDDQLQHFNSYCEGYLAALAHTNVTNNAPTLASQSSAGATLSCPGDPAVAIGVLQDQAPYPDVHDRLQPVPTSSPLRAIPADDQGWVAARLPLPPAVPTFDFHAPWQSYDFTSSTTEGAARQQSLDTISSYSACPPQLTNEHVPSHVWDPVTDLDSTVLDWSNPFPPAAFAAEDPIGNIASHSENVGGQFFTLDVLGPLTSSPVHAHADTGAIITFKPDSARPKRADSGYGDGLELGLPASLSQATASAKRRKTMTAAITQISTKQDSQGNALVIFRVHGAKRARFEEKSRIETALTRKMGACPTCRKKKLRCDQFAREKFVPCGRCMKLPPSMLAEPCCRIELIDVKLFRLGSTEDPLILLLWTQSKEGEKGQLLLEDGTTSIEPPRLIALTQDVSTTLLAVTVTRFLPGPADTTAFTWTDPADGILKAFEMPPYYISDMAEAQGNLRRYIADARQEYTKGLLKNSNPLLRKVFAEAERYADVSKVTYLATHGHITQLT</sequence>
<dbReference type="PANTHER" id="PTHR35392:SF3">
    <property type="entry name" value="ZN(2)-C6 FUNGAL-TYPE DOMAIN-CONTAINING PROTEIN"/>
    <property type="match status" value="1"/>
</dbReference>
<keyword evidence="1" id="KW-0539">Nucleus</keyword>
<name>A0AAN6H960_9PEZI</name>